<evidence type="ECO:0000256" key="3">
    <source>
        <dbReference type="ARBA" id="ARBA00023295"/>
    </source>
</evidence>
<dbReference type="PANTHER" id="PTHR31297">
    <property type="entry name" value="GLUCAN ENDO-1,6-BETA-GLUCOSIDASE B"/>
    <property type="match status" value="1"/>
</dbReference>
<evidence type="ECO:0000313" key="8">
    <source>
        <dbReference type="Proteomes" id="UP000260795"/>
    </source>
</evidence>
<dbReference type="GO" id="GO:0009251">
    <property type="term" value="P:glucan catabolic process"/>
    <property type="evidence" value="ECO:0007669"/>
    <property type="project" value="TreeGrafter"/>
</dbReference>
<dbReference type="InterPro" id="IPR017853">
    <property type="entry name" value="GH"/>
</dbReference>
<feature type="transmembrane region" description="Helical" evidence="5">
    <location>
        <begin position="41"/>
        <end position="61"/>
    </location>
</feature>
<dbReference type="SUPFAM" id="SSF51445">
    <property type="entry name" value="(Trans)glycosidases"/>
    <property type="match status" value="1"/>
</dbReference>
<dbReference type="GO" id="GO:0008422">
    <property type="term" value="F:beta-glucosidase activity"/>
    <property type="evidence" value="ECO:0007669"/>
    <property type="project" value="TreeGrafter"/>
</dbReference>
<dbReference type="Proteomes" id="UP000260795">
    <property type="component" value="Unassembled WGS sequence"/>
</dbReference>
<dbReference type="Gene3D" id="3.20.20.80">
    <property type="entry name" value="Glycosidases"/>
    <property type="match status" value="1"/>
</dbReference>
<keyword evidence="5" id="KW-0472">Membrane</keyword>
<keyword evidence="5" id="KW-0812">Transmembrane</keyword>
<comment type="caution">
    <text evidence="7">The sequence shown here is derived from an EMBL/GenBank/DDBJ whole genome shotgun (WGS) entry which is preliminary data.</text>
</comment>
<dbReference type="PANTHER" id="PTHR31297:SF17">
    <property type="entry name" value="ENDOGLUCANASE"/>
    <property type="match status" value="1"/>
</dbReference>
<reference evidence="7 8" key="1">
    <citation type="submission" date="2018-08" db="EMBL/GenBank/DDBJ databases">
        <title>A genome reference for cultivated species of the human gut microbiota.</title>
        <authorList>
            <person name="Zou Y."/>
            <person name="Xue W."/>
            <person name="Luo G."/>
        </authorList>
    </citation>
    <scope>NUCLEOTIDE SEQUENCE [LARGE SCALE GENOMIC DNA]</scope>
    <source>
        <strain evidence="7 8">TF08-13</strain>
    </source>
</reference>
<proteinExistence type="inferred from homology"/>
<dbReference type="Pfam" id="PF00150">
    <property type="entry name" value="Cellulase"/>
    <property type="match status" value="1"/>
</dbReference>
<organism evidence="7 8">
    <name type="scientific">Bacteroides uniformis</name>
    <dbReference type="NCBI Taxonomy" id="820"/>
    <lineage>
        <taxon>Bacteria</taxon>
        <taxon>Pseudomonadati</taxon>
        <taxon>Bacteroidota</taxon>
        <taxon>Bacteroidia</taxon>
        <taxon>Bacteroidales</taxon>
        <taxon>Bacteroidaceae</taxon>
        <taxon>Bacteroides</taxon>
    </lineage>
</organism>
<protein>
    <submittedName>
        <fullName evidence="7">Glycosyl hydrolase family 5</fullName>
    </submittedName>
</protein>
<dbReference type="InterPro" id="IPR001547">
    <property type="entry name" value="Glyco_hydro_5"/>
</dbReference>
<evidence type="ECO:0000256" key="1">
    <source>
        <dbReference type="ARBA" id="ARBA00022729"/>
    </source>
</evidence>
<keyword evidence="2 4" id="KW-0378">Hydrolase</keyword>
<feature type="domain" description="Glycoside hydrolase family 5" evidence="6">
    <location>
        <begin position="87"/>
        <end position="320"/>
    </location>
</feature>
<sequence>MIVNNKEKEVLILTSTVLDGLYIVTTSLKCKIDNNKIMRKLFISLMLTLTAFIANAQPSAIAPRDYQQMLKKGIDVDWWGRSEKNKYGAYSETAVKRFAQQGIKHVRFRLHHYRFTDDDFKRLFSQINTCMQNDLIPIIAFSAKPYKENPNAEEHKNVVEWWKMMAERCKELSPKVSFDLIVEPSDKVKKDVAELNSLYEDCVTAIRKTNPKRIIFIAPSKLSHPEGLQYLKIPSQGNGYLMAEWHFYAAGPSKTNDKKRWTTGTAEEKHQIKKSIKVAVDWQKKTGIYTWVGAWMPGDYNKGDNYSVKEQIEFASFMTQQLDKYGIPFAINADDRFYDYQAENWIPKYKDLLNRIFM</sequence>
<dbReference type="GO" id="GO:0005576">
    <property type="term" value="C:extracellular region"/>
    <property type="evidence" value="ECO:0007669"/>
    <property type="project" value="TreeGrafter"/>
</dbReference>
<evidence type="ECO:0000313" key="7">
    <source>
        <dbReference type="EMBL" id="RGL16347.1"/>
    </source>
</evidence>
<dbReference type="GO" id="GO:0009986">
    <property type="term" value="C:cell surface"/>
    <property type="evidence" value="ECO:0007669"/>
    <property type="project" value="TreeGrafter"/>
</dbReference>
<dbReference type="InterPro" id="IPR050386">
    <property type="entry name" value="Glycosyl_hydrolase_5"/>
</dbReference>
<dbReference type="AlphaFoldDB" id="A0A3E4R837"/>
<keyword evidence="1" id="KW-0732">Signal</keyword>
<comment type="similarity">
    <text evidence="4">Belongs to the glycosyl hydrolase 5 (cellulase A) family.</text>
</comment>
<evidence type="ECO:0000256" key="2">
    <source>
        <dbReference type="ARBA" id="ARBA00022801"/>
    </source>
</evidence>
<accession>A0A3E4R837</accession>
<name>A0A3E4R837_BACUN</name>
<evidence type="ECO:0000256" key="4">
    <source>
        <dbReference type="RuleBase" id="RU361153"/>
    </source>
</evidence>
<evidence type="ECO:0000259" key="6">
    <source>
        <dbReference type="Pfam" id="PF00150"/>
    </source>
</evidence>
<gene>
    <name evidence="7" type="ORF">DXC80_04050</name>
</gene>
<evidence type="ECO:0000256" key="5">
    <source>
        <dbReference type="SAM" id="Phobius"/>
    </source>
</evidence>
<dbReference type="EMBL" id="QSRK01000004">
    <property type="protein sequence ID" value="RGL16347.1"/>
    <property type="molecule type" value="Genomic_DNA"/>
</dbReference>
<keyword evidence="5" id="KW-1133">Transmembrane helix</keyword>
<keyword evidence="3 4" id="KW-0326">Glycosidase</keyword>